<sequence length="78" mass="8997">MDQKNNSDNANLKINQYLDDMPSQSTLASENVSKTEEANLKINNQFYKDHDREVHPNDLPPTYIYNNTPAIQINNDDD</sequence>
<feature type="region of interest" description="Disordered" evidence="1">
    <location>
        <begin position="51"/>
        <end position="78"/>
    </location>
</feature>
<protein>
    <submittedName>
        <fullName evidence="2">Uncharacterized protein</fullName>
    </submittedName>
</protein>
<dbReference type="EMBL" id="JADCLJ010000019">
    <property type="protein sequence ID" value="MBE4907992.1"/>
    <property type="molecule type" value="Genomic_DNA"/>
</dbReference>
<proteinExistence type="predicted"/>
<evidence type="ECO:0000313" key="3">
    <source>
        <dbReference type="Proteomes" id="UP001516662"/>
    </source>
</evidence>
<dbReference type="Proteomes" id="UP001516662">
    <property type="component" value="Unassembled WGS sequence"/>
</dbReference>
<organism evidence="2 3">
    <name type="scientific">Litchfieldia luteola</name>
    <dbReference type="NCBI Taxonomy" id="682179"/>
    <lineage>
        <taxon>Bacteria</taxon>
        <taxon>Bacillati</taxon>
        <taxon>Bacillota</taxon>
        <taxon>Bacilli</taxon>
        <taxon>Bacillales</taxon>
        <taxon>Bacillaceae</taxon>
        <taxon>Litchfieldia</taxon>
    </lineage>
</organism>
<comment type="caution">
    <text evidence="2">The sequence shown here is derived from an EMBL/GenBank/DDBJ whole genome shotgun (WGS) entry which is preliminary data.</text>
</comment>
<feature type="compositionally biased region" description="Polar residues" evidence="1">
    <location>
        <begin position="64"/>
        <end position="78"/>
    </location>
</feature>
<evidence type="ECO:0000256" key="1">
    <source>
        <dbReference type="SAM" id="MobiDB-lite"/>
    </source>
</evidence>
<gene>
    <name evidence="2" type="ORF">IMZ08_08000</name>
</gene>
<dbReference type="RefSeq" id="WP_193535460.1">
    <property type="nucleotide sequence ID" value="NZ_JADCLJ010000019.1"/>
</dbReference>
<keyword evidence="3" id="KW-1185">Reference proteome</keyword>
<reference evidence="2 3" key="1">
    <citation type="submission" date="2020-10" db="EMBL/GenBank/DDBJ databases">
        <title>Bacillus sp. HD4P25, an endophyte from a halophyte.</title>
        <authorList>
            <person name="Sun J.-Q."/>
        </authorList>
    </citation>
    <scope>NUCLEOTIDE SEQUENCE [LARGE SCALE GENOMIC DNA]</scope>
    <source>
        <strain evidence="2 3">YIM 93174</strain>
    </source>
</reference>
<evidence type="ECO:0000313" key="2">
    <source>
        <dbReference type="EMBL" id="MBE4907992.1"/>
    </source>
</evidence>
<name>A0ABR9QHM3_9BACI</name>
<accession>A0ABR9QHM3</accession>